<dbReference type="Pfam" id="PF06172">
    <property type="entry name" value="Cupin_5"/>
    <property type="match status" value="1"/>
</dbReference>
<accession>A0AAP2D7S1</accession>
<dbReference type="Proteomes" id="UP001319180">
    <property type="component" value="Unassembled WGS sequence"/>
</dbReference>
<organism evidence="2 3">
    <name type="scientific">Dawidia soli</name>
    <dbReference type="NCBI Taxonomy" id="2782352"/>
    <lineage>
        <taxon>Bacteria</taxon>
        <taxon>Pseudomonadati</taxon>
        <taxon>Bacteroidota</taxon>
        <taxon>Cytophagia</taxon>
        <taxon>Cytophagales</taxon>
        <taxon>Chryseotaleaceae</taxon>
        <taxon>Dawidia</taxon>
    </lineage>
</organism>
<keyword evidence="3" id="KW-1185">Reference proteome</keyword>
<dbReference type="EMBL" id="JAHESC010000010">
    <property type="protein sequence ID" value="MBT1686657.1"/>
    <property type="molecule type" value="Genomic_DNA"/>
</dbReference>
<dbReference type="AlphaFoldDB" id="A0AAP2D7S1"/>
<proteinExistence type="predicted"/>
<name>A0AAP2D7S1_9BACT</name>
<dbReference type="InterPro" id="IPR039935">
    <property type="entry name" value="YML079W-like"/>
</dbReference>
<dbReference type="CDD" id="cd06121">
    <property type="entry name" value="cupin_YML079wp"/>
    <property type="match status" value="1"/>
</dbReference>
<dbReference type="InterPro" id="IPR011051">
    <property type="entry name" value="RmlC_Cupin_sf"/>
</dbReference>
<dbReference type="RefSeq" id="WP_254089894.1">
    <property type="nucleotide sequence ID" value="NZ_JAHESC010000010.1"/>
</dbReference>
<gene>
    <name evidence="2" type="ORF">KK078_08825</name>
</gene>
<dbReference type="InterPro" id="IPR014710">
    <property type="entry name" value="RmlC-like_jellyroll"/>
</dbReference>
<dbReference type="PANTHER" id="PTHR33387">
    <property type="entry name" value="RMLC-LIKE JELLY ROLL FOLD PROTEIN"/>
    <property type="match status" value="1"/>
</dbReference>
<evidence type="ECO:0000313" key="3">
    <source>
        <dbReference type="Proteomes" id="UP001319180"/>
    </source>
</evidence>
<feature type="domain" description="DUF985" evidence="1">
    <location>
        <begin position="6"/>
        <end position="145"/>
    </location>
</feature>
<evidence type="ECO:0000313" key="2">
    <source>
        <dbReference type="EMBL" id="MBT1686657.1"/>
    </source>
</evidence>
<dbReference type="Gene3D" id="2.60.120.10">
    <property type="entry name" value="Jelly Rolls"/>
    <property type="match status" value="1"/>
</dbReference>
<dbReference type="SUPFAM" id="SSF51182">
    <property type="entry name" value="RmlC-like cupins"/>
    <property type="match status" value="1"/>
</dbReference>
<protein>
    <submittedName>
        <fullName evidence="2">Cupin domain-containing protein</fullName>
    </submittedName>
</protein>
<reference evidence="2 3" key="1">
    <citation type="submission" date="2021-05" db="EMBL/GenBank/DDBJ databases">
        <title>A Polyphasic approach of four new species of the genus Ohtaekwangia: Ohtaekwangia histidinii sp. nov., Ohtaekwangia cretensis sp. nov., Ohtaekwangia indiensis sp. nov., Ohtaekwangia reichenbachii sp. nov. from diverse environment.</title>
        <authorList>
            <person name="Octaviana S."/>
        </authorList>
    </citation>
    <scope>NUCLEOTIDE SEQUENCE [LARGE SCALE GENOMIC DNA]</scope>
    <source>
        <strain evidence="2 3">PWU37</strain>
    </source>
</reference>
<dbReference type="PANTHER" id="PTHR33387:SF3">
    <property type="entry name" value="DUF985 DOMAIN-CONTAINING PROTEIN"/>
    <property type="match status" value="1"/>
</dbReference>
<evidence type="ECO:0000259" key="1">
    <source>
        <dbReference type="Pfam" id="PF06172"/>
    </source>
</evidence>
<sequence length="167" mass="18831">MQDAAYWVRCLDLKPHPEGGFYRETYRAAESIETSGLPARFTGRRSFSTAIYFLLRNQDRSVFHRIRSDELWHYHAGDSLSIYVLHEENGLTVHRLGADIEHGDSLQVVVPANTWFGAHLETPGRYTLAGCTVAPGFDFADFEMADRATLLKTFSGHADIITLLTNP</sequence>
<dbReference type="InterPro" id="IPR009327">
    <property type="entry name" value="Cupin_DUF985"/>
</dbReference>
<comment type="caution">
    <text evidence="2">The sequence shown here is derived from an EMBL/GenBank/DDBJ whole genome shotgun (WGS) entry which is preliminary data.</text>
</comment>